<dbReference type="PANTHER" id="PTHR47668">
    <property type="entry name" value="DIENELACTONE HYDROLASE FAMILY PROTEIN (AFU_ORTHOLOGUE AFUA_6G01940)"/>
    <property type="match status" value="1"/>
</dbReference>
<dbReference type="STRING" id="1890683.A0A427YTK6"/>
<evidence type="ECO:0000259" key="1">
    <source>
        <dbReference type="Pfam" id="PF01738"/>
    </source>
</evidence>
<evidence type="ECO:0000313" key="3">
    <source>
        <dbReference type="Proteomes" id="UP000279259"/>
    </source>
</evidence>
<name>A0A427YTK6_9TREE</name>
<dbReference type="GO" id="GO:0016787">
    <property type="term" value="F:hydrolase activity"/>
    <property type="evidence" value="ECO:0007669"/>
    <property type="project" value="InterPro"/>
</dbReference>
<proteinExistence type="predicted"/>
<dbReference type="EMBL" id="RSCD01000002">
    <property type="protein sequence ID" value="RSH94412.1"/>
    <property type="molecule type" value="Genomic_DNA"/>
</dbReference>
<dbReference type="OrthoDB" id="2147163at2759"/>
<sequence>MSVSGSQNKGEYICLLHPPPVEADYTPKGTFKDIAGLKSYVVGPEDADKAVVFVYDIFGLTPQAKQGADLIASQGFYVVMPDFMKGEVAAPDMFSGTPEGNAKKEKFFAGFPGGISSQSKPVADVAAALSKYKLGGIGFCWGYKVLVTSEGSGSFKALAGAHPSFPANDDADKINVPLLLLPSQNEDMSVMKHIYAAVEKKNPGNNKLRQFADFPHGWMGARGNLSDPSGAKAFHDGYTEVAEFFKKHL</sequence>
<dbReference type="Gene3D" id="3.40.50.1820">
    <property type="entry name" value="alpha/beta hydrolase"/>
    <property type="match status" value="1"/>
</dbReference>
<organism evidence="2 3">
    <name type="scientific">Saitozyma podzolica</name>
    <dbReference type="NCBI Taxonomy" id="1890683"/>
    <lineage>
        <taxon>Eukaryota</taxon>
        <taxon>Fungi</taxon>
        <taxon>Dikarya</taxon>
        <taxon>Basidiomycota</taxon>
        <taxon>Agaricomycotina</taxon>
        <taxon>Tremellomycetes</taxon>
        <taxon>Tremellales</taxon>
        <taxon>Trimorphomycetaceae</taxon>
        <taxon>Saitozyma</taxon>
    </lineage>
</organism>
<dbReference type="Proteomes" id="UP000279259">
    <property type="component" value="Unassembled WGS sequence"/>
</dbReference>
<evidence type="ECO:0000313" key="2">
    <source>
        <dbReference type="EMBL" id="RSH94412.1"/>
    </source>
</evidence>
<protein>
    <recommendedName>
        <fullName evidence="1">Dienelactone hydrolase domain-containing protein</fullName>
    </recommendedName>
</protein>
<dbReference type="SUPFAM" id="SSF53474">
    <property type="entry name" value="alpha/beta-Hydrolases"/>
    <property type="match status" value="1"/>
</dbReference>
<gene>
    <name evidence="2" type="ORF">EHS25_004215</name>
</gene>
<feature type="domain" description="Dienelactone hydrolase" evidence="1">
    <location>
        <begin position="38"/>
        <end position="248"/>
    </location>
</feature>
<reference evidence="2 3" key="1">
    <citation type="submission" date="2018-11" db="EMBL/GenBank/DDBJ databases">
        <title>Genome sequence of Saitozyma podzolica DSM 27192.</title>
        <authorList>
            <person name="Aliyu H."/>
            <person name="Gorte O."/>
            <person name="Ochsenreither K."/>
        </authorList>
    </citation>
    <scope>NUCLEOTIDE SEQUENCE [LARGE SCALE GENOMIC DNA]</scope>
    <source>
        <strain evidence="2 3">DSM 27192</strain>
    </source>
</reference>
<dbReference type="AlphaFoldDB" id="A0A427YTK6"/>
<accession>A0A427YTK6</accession>
<dbReference type="InterPro" id="IPR002925">
    <property type="entry name" value="Dienelactn_hydro"/>
</dbReference>
<dbReference type="PANTHER" id="PTHR47668:SF1">
    <property type="entry name" value="DIENELACTONE HYDROLASE DOMAIN-CONTAINING PROTEIN-RELATED"/>
    <property type="match status" value="1"/>
</dbReference>
<keyword evidence="3" id="KW-1185">Reference proteome</keyword>
<dbReference type="InterPro" id="IPR029058">
    <property type="entry name" value="AB_hydrolase_fold"/>
</dbReference>
<comment type="caution">
    <text evidence="2">The sequence shown here is derived from an EMBL/GenBank/DDBJ whole genome shotgun (WGS) entry which is preliminary data.</text>
</comment>
<dbReference type="Pfam" id="PF01738">
    <property type="entry name" value="DLH"/>
    <property type="match status" value="1"/>
</dbReference>